<evidence type="ECO:0000256" key="1">
    <source>
        <dbReference type="SAM" id="Phobius"/>
    </source>
</evidence>
<keyword evidence="1" id="KW-0812">Transmembrane</keyword>
<accession>A0A1X0QRH0</accession>
<name>A0A1X0QRH0_RHIZD</name>
<keyword evidence="1" id="KW-0472">Membrane</keyword>
<sequence length="58" mass="6764">MDITMKKKAERIVNYCVLLIHSAMAIPTNLVLRIAIIYTICSLNEKLWHRPLRAIDKK</sequence>
<keyword evidence="1" id="KW-1133">Transmembrane helix</keyword>
<proteinExistence type="predicted"/>
<feature type="transmembrane region" description="Helical" evidence="1">
    <location>
        <begin position="12"/>
        <end position="40"/>
    </location>
</feature>
<reference evidence="2" key="1">
    <citation type="journal article" date="2016" name="Proc. Natl. Acad. Sci. U.S.A.">
        <title>Lipid metabolic changes in an early divergent fungus govern the establishment of a mutualistic symbiosis with endobacteria.</title>
        <authorList>
            <person name="Lastovetsky O.A."/>
            <person name="Gaspar M.L."/>
            <person name="Mondo S.J."/>
            <person name="LaButti K.M."/>
            <person name="Sandor L."/>
            <person name="Grigoriev I.V."/>
            <person name="Henry S.A."/>
            <person name="Pawlowska T.E."/>
        </authorList>
    </citation>
    <scope>NUCLEOTIDE SEQUENCE [LARGE SCALE GENOMIC DNA]</scope>
    <source>
        <strain evidence="2">ATCC 52814</strain>
    </source>
</reference>
<dbReference type="EMBL" id="KV922057">
    <property type="protein sequence ID" value="ORE02338.1"/>
    <property type="molecule type" value="Genomic_DNA"/>
</dbReference>
<gene>
    <name evidence="2" type="ORF">BCV72DRAFT_54076</name>
</gene>
<evidence type="ECO:0000313" key="2">
    <source>
        <dbReference type="EMBL" id="ORE02338.1"/>
    </source>
</evidence>
<dbReference type="Proteomes" id="UP000242414">
    <property type="component" value="Unassembled WGS sequence"/>
</dbReference>
<organism evidence="2">
    <name type="scientific">Rhizopus microsporus var. microsporus</name>
    <dbReference type="NCBI Taxonomy" id="86635"/>
    <lineage>
        <taxon>Eukaryota</taxon>
        <taxon>Fungi</taxon>
        <taxon>Fungi incertae sedis</taxon>
        <taxon>Mucoromycota</taxon>
        <taxon>Mucoromycotina</taxon>
        <taxon>Mucoromycetes</taxon>
        <taxon>Mucorales</taxon>
        <taxon>Mucorineae</taxon>
        <taxon>Rhizopodaceae</taxon>
        <taxon>Rhizopus</taxon>
    </lineage>
</organism>
<dbReference type="AlphaFoldDB" id="A0A1X0QRH0"/>
<dbReference type="VEuPathDB" id="FungiDB:BCV72DRAFT_54076"/>
<protein>
    <submittedName>
        <fullName evidence="2">Uncharacterized protein</fullName>
    </submittedName>
</protein>